<accession>A0A2N5X0D2</accession>
<evidence type="ECO:0000313" key="3">
    <source>
        <dbReference type="Proteomes" id="UP000235005"/>
    </source>
</evidence>
<protein>
    <submittedName>
        <fullName evidence="2">Uncharacterized protein</fullName>
    </submittedName>
</protein>
<keyword evidence="1" id="KW-0812">Transmembrane</keyword>
<dbReference type="AlphaFoldDB" id="A0A2N5X0D2"/>
<keyword evidence="1" id="KW-0472">Membrane</keyword>
<proteinExistence type="predicted"/>
<comment type="caution">
    <text evidence="2">The sequence shown here is derived from an EMBL/GenBank/DDBJ whole genome shotgun (WGS) entry which is preliminary data.</text>
</comment>
<dbReference type="EMBL" id="PKUS01000022">
    <property type="protein sequence ID" value="PLW67944.1"/>
    <property type="molecule type" value="Genomic_DNA"/>
</dbReference>
<feature type="transmembrane region" description="Helical" evidence="1">
    <location>
        <begin position="20"/>
        <end position="43"/>
    </location>
</feature>
<organism evidence="2 3">
    <name type="scientific">Pseudohalioglobus lutimaris</name>
    <dbReference type="NCBI Taxonomy" id="1737061"/>
    <lineage>
        <taxon>Bacteria</taxon>
        <taxon>Pseudomonadati</taxon>
        <taxon>Pseudomonadota</taxon>
        <taxon>Gammaproteobacteria</taxon>
        <taxon>Cellvibrionales</taxon>
        <taxon>Halieaceae</taxon>
        <taxon>Pseudohalioglobus</taxon>
    </lineage>
</organism>
<gene>
    <name evidence="2" type="ORF">C0039_15020</name>
</gene>
<dbReference type="Proteomes" id="UP000235005">
    <property type="component" value="Unassembled WGS sequence"/>
</dbReference>
<evidence type="ECO:0000313" key="2">
    <source>
        <dbReference type="EMBL" id="PLW67944.1"/>
    </source>
</evidence>
<feature type="transmembrane region" description="Helical" evidence="1">
    <location>
        <begin position="92"/>
        <end position="117"/>
    </location>
</feature>
<keyword evidence="3" id="KW-1185">Reference proteome</keyword>
<evidence type="ECO:0000256" key="1">
    <source>
        <dbReference type="SAM" id="Phobius"/>
    </source>
</evidence>
<feature type="transmembrane region" description="Helical" evidence="1">
    <location>
        <begin position="49"/>
        <end position="71"/>
    </location>
</feature>
<name>A0A2N5X0D2_9GAMM</name>
<keyword evidence="1" id="KW-1133">Transmembrane helix</keyword>
<sequence>MARRAGTDLRLPLLEALGTLDMVLEISSLAFFGSVFAAGIYAWWGGKSIAGLLMAIGTLPALLGPYLLLLLPHGGLSETRDGFFQASESYMFVARAISYVSQTGAVLSGFAIMYLVWRYVQLVQNRT</sequence>
<reference evidence="2 3" key="1">
    <citation type="submission" date="2018-01" db="EMBL/GenBank/DDBJ databases">
        <title>The draft genome sequence of Halioglobus lutimaris HF004.</title>
        <authorList>
            <person name="Du Z.-J."/>
            <person name="Shi M.-J."/>
        </authorList>
    </citation>
    <scope>NUCLEOTIDE SEQUENCE [LARGE SCALE GENOMIC DNA]</scope>
    <source>
        <strain evidence="2 3">HF004</strain>
    </source>
</reference>